<evidence type="ECO:0000313" key="2">
    <source>
        <dbReference type="Proteomes" id="UP001373714"/>
    </source>
</evidence>
<dbReference type="EMBL" id="JAVHNS010000004">
    <property type="protein sequence ID" value="KAK6358234.1"/>
    <property type="molecule type" value="Genomic_DNA"/>
</dbReference>
<sequence>MEQASDEHPEPNDRAAKRRRFTTECHILSAINTDPAICEIRDTLNHVQADPSPQEISPTPIDLNTNMFLDNLAYCISRGHNDSVAVALTELTLTKIELTIQIGRLSPDKEYDLDPVKVKDHVERIFTAIRGMNQFRPFYKGPGPPRRLPNPSQFSPTDINRLQDLFIDLTIYQLKHSFENIIWRFEQLREFREEARKFLLPFEASVQFSRSKDKFFIPRLPKRGYISRVGKIYKLYEENADIRERPLPLRLRFVVARSTDNFNRWTRAFTWFFDELERQLFVFHRDGSGVDFEKLAHMLGVFAGVVITSNFFRAWVDTITRSSAGGSGDVEKLKEVIPGTKLPGKLATLGKKQLAGLGNLSIRKVTRAILPADTIHKSWTQIKKRVRLPIPQAKGLRKGTPSFIAWKESKTENGILGACESCGVEDDDDELSTPLQEFDEPEDIKNVTFKKLCLILRSFSAVKYTLWDFKLGRHLEGRTLTVKILTPSDDHEETTETECEPLRETAAWVLKYGTGRGQMDRKVDTFISQMEERLTSSPKKERQSRLQLPKEVPKIFVPQHAELLLLSYLKKQLGKTKPFHYVYPYIGLAKAPCFVCELVLRRSGDYKFIPSLENNLHVCVCHLPADLPDSHQEYVFDAVDKLTRGVARTFYNEKSELDSDGDSELETDL</sequence>
<dbReference type="Proteomes" id="UP001373714">
    <property type="component" value="Unassembled WGS sequence"/>
</dbReference>
<gene>
    <name evidence="1" type="ORF">TWF730_007584</name>
</gene>
<dbReference type="AlphaFoldDB" id="A0AAV9VAL1"/>
<protein>
    <submittedName>
        <fullName evidence="1">Uncharacterized protein</fullName>
    </submittedName>
</protein>
<organism evidence="1 2">
    <name type="scientific">Orbilia blumenaviensis</name>
    <dbReference type="NCBI Taxonomy" id="1796055"/>
    <lineage>
        <taxon>Eukaryota</taxon>
        <taxon>Fungi</taxon>
        <taxon>Dikarya</taxon>
        <taxon>Ascomycota</taxon>
        <taxon>Pezizomycotina</taxon>
        <taxon>Orbiliomycetes</taxon>
        <taxon>Orbiliales</taxon>
        <taxon>Orbiliaceae</taxon>
        <taxon>Orbilia</taxon>
    </lineage>
</organism>
<name>A0AAV9VAL1_9PEZI</name>
<accession>A0AAV9VAL1</accession>
<evidence type="ECO:0000313" key="1">
    <source>
        <dbReference type="EMBL" id="KAK6358234.1"/>
    </source>
</evidence>
<reference evidence="1 2" key="1">
    <citation type="submission" date="2019-10" db="EMBL/GenBank/DDBJ databases">
        <authorList>
            <person name="Palmer J.M."/>
        </authorList>
    </citation>
    <scope>NUCLEOTIDE SEQUENCE [LARGE SCALE GENOMIC DNA]</scope>
    <source>
        <strain evidence="1 2">TWF730</strain>
    </source>
</reference>
<proteinExistence type="predicted"/>
<dbReference type="InterPro" id="IPR027796">
    <property type="entry name" value="OTT_1508_deam-like"/>
</dbReference>
<comment type="caution">
    <text evidence="1">The sequence shown here is derived from an EMBL/GenBank/DDBJ whole genome shotgun (WGS) entry which is preliminary data.</text>
</comment>
<keyword evidence="2" id="KW-1185">Reference proteome</keyword>
<dbReference type="Pfam" id="PF14441">
    <property type="entry name" value="OTT_1508_deam"/>
    <property type="match status" value="1"/>
</dbReference>